<evidence type="ECO:0000256" key="2">
    <source>
        <dbReference type="ARBA" id="ARBA00006742"/>
    </source>
</evidence>
<evidence type="ECO:0000256" key="3">
    <source>
        <dbReference type="ARBA" id="ARBA00022448"/>
    </source>
</evidence>
<gene>
    <name evidence="11" type="ordered locus">CPF_0405</name>
</gene>
<dbReference type="GO" id="GO:0015031">
    <property type="term" value="P:protein transport"/>
    <property type="evidence" value="ECO:0007669"/>
    <property type="project" value="UniProtKB-KW"/>
</dbReference>
<protein>
    <submittedName>
        <fullName evidence="11">Preprotein translocase, YajC subunit</fullName>
    </submittedName>
</protein>
<keyword evidence="12" id="KW-1185">Reference proteome</keyword>
<dbReference type="PANTHER" id="PTHR33909">
    <property type="entry name" value="SEC TRANSLOCON ACCESSORY COMPLEX SUBUNIT YAJC"/>
    <property type="match status" value="1"/>
</dbReference>
<dbReference type="Proteomes" id="UP000001823">
    <property type="component" value="Chromosome"/>
</dbReference>
<dbReference type="eggNOG" id="COG1862">
    <property type="taxonomic scope" value="Bacteria"/>
</dbReference>
<keyword evidence="8" id="KW-0811">Translocation</keyword>
<evidence type="ECO:0000256" key="5">
    <source>
        <dbReference type="ARBA" id="ARBA00022692"/>
    </source>
</evidence>
<accession>A0A0H2YQC6</accession>
<dbReference type="AlphaFoldDB" id="A0A0H2YQC6"/>
<dbReference type="PANTHER" id="PTHR33909:SF1">
    <property type="entry name" value="SEC TRANSLOCON ACCESSORY COMPLEX SUBUNIT YAJC"/>
    <property type="match status" value="1"/>
</dbReference>
<sequence length="92" mass="10452">MNDRVLWLIILVLATYTIIISFVSPMIHKKRMKEQEKARDIYLSKLKPGDKVIIISGIYGIIKGINNNIVKLEISKGVIIEIDKESIMGVLN</sequence>
<keyword evidence="4" id="KW-1003">Cell membrane</keyword>
<evidence type="ECO:0000256" key="4">
    <source>
        <dbReference type="ARBA" id="ARBA00022475"/>
    </source>
</evidence>
<evidence type="ECO:0000256" key="1">
    <source>
        <dbReference type="ARBA" id="ARBA00004162"/>
    </source>
</evidence>
<dbReference type="STRING" id="195103.CPF_0405"/>
<keyword evidence="5 10" id="KW-0812">Transmembrane</keyword>
<evidence type="ECO:0000313" key="11">
    <source>
        <dbReference type="EMBL" id="ABG83029.1"/>
    </source>
</evidence>
<evidence type="ECO:0000313" key="12">
    <source>
        <dbReference type="Proteomes" id="UP000001823"/>
    </source>
</evidence>
<dbReference type="SMART" id="SM01323">
    <property type="entry name" value="YajC"/>
    <property type="match status" value="1"/>
</dbReference>
<dbReference type="HOGENOM" id="CLU_116157_7_0_9"/>
<keyword evidence="6" id="KW-0653">Protein transport</keyword>
<dbReference type="RefSeq" id="WP_003455254.1">
    <property type="nucleotide sequence ID" value="NC_008261.1"/>
</dbReference>
<keyword evidence="3" id="KW-0813">Transport</keyword>
<evidence type="ECO:0000256" key="9">
    <source>
        <dbReference type="ARBA" id="ARBA00023136"/>
    </source>
</evidence>
<dbReference type="PaxDb" id="195103-CPF_0405"/>
<comment type="similarity">
    <text evidence="2">Belongs to the YajC family.</text>
</comment>
<evidence type="ECO:0000256" key="7">
    <source>
        <dbReference type="ARBA" id="ARBA00022989"/>
    </source>
</evidence>
<dbReference type="NCBIfam" id="TIGR00739">
    <property type="entry name" value="yajC"/>
    <property type="match status" value="1"/>
</dbReference>
<organism evidence="11 12">
    <name type="scientific">Clostridium perfringens (strain ATCC 13124 / DSM 756 / JCM 1290 / NCIMB 6125 / NCTC 8237 / Type A)</name>
    <dbReference type="NCBI Taxonomy" id="195103"/>
    <lineage>
        <taxon>Bacteria</taxon>
        <taxon>Bacillati</taxon>
        <taxon>Bacillota</taxon>
        <taxon>Clostridia</taxon>
        <taxon>Eubacteriales</taxon>
        <taxon>Clostridiaceae</taxon>
        <taxon>Clostridium</taxon>
    </lineage>
</organism>
<dbReference type="GeneID" id="93003249"/>
<reference evidence="11 12" key="1">
    <citation type="journal article" date="2006" name="Genome Res.">
        <title>Skewed genomic variability in strains of the toxigenic bacterial pathogen, Clostridium perfringens.</title>
        <authorList>
            <person name="Myers G.S."/>
            <person name="Rasko D.A."/>
            <person name="Cheung J.K."/>
            <person name="Ravel J."/>
            <person name="Seshadri R."/>
            <person name="Deboy R.T."/>
            <person name="Ren Q."/>
            <person name="Varga J."/>
            <person name="Awad M.M."/>
            <person name="Brinkac L.M."/>
            <person name="Daugherty S.C."/>
            <person name="Haft D.H."/>
            <person name="Dodson R.J."/>
            <person name="Madupu R."/>
            <person name="Nelson W.C."/>
            <person name="Rosovitz M.J."/>
            <person name="Sullivan S.A."/>
            <person name="Khouri H."/>
            <person name="Dimitrov G.I."/>
            <person name="Watkins K.L."/>
            <person name="Mulligan S."/>
            <person name="Benton J."/>
            <person name="Radune D."/>
            <person name="Fisher D.J."/>
            <person name="Atkins H.S."/>
            <person name="Hiscox T."/>
            <person name="Jost B.H."/>
            <person name="Billington S.J."/>
            <person name="Songer J.G."/>
            <person name="McClane B.A."/>
            <person name="Titball R.W."/>
            <person name="Rood J.I."/>
            <person name="Melville S.B."/>
            <person name="Paulsen I.T."/>
        </authorList>
    </citation>
    <scope>NUCLEOTIDE SEQUENCE [LARGE SCALE GENOMIC DNA]</scope>
    <source>
        <strain evidence="12">ATCC 13124 / DSM 756 / JCM 1290 / NCIMB 6125 / NCTC 8237 / S 107 / Type A</strain>
    </source>
</reference>
<evidence type="ECO:0000256" key="6">
    <source>
        <dbReference type="ARBA" id="ARBA00022927"/>
    </source>
</evidence>
<evidence type="ECO:0000256" key="10">
    <source>
        <dbReference type="SAM" id="Phobius"/>
    </source>
</evidence>
<dbReference type="EMBL" id="CP000246">
    <property type="protein sequence ID" value="ABG83029.1"/>
    <property type="molecule type" value="Genomic_DNA"/>
</dbReference>
<keyword evidence="9 10" id="KW-0472">Membrane</keyword>
<dbReference type="KEGG" id="cpf:CPF_0405"/>
<feature type="transmembrane region" description="Helical" evidence="10">
    <location>
        <begin position="6"/>
        <end position="27"/>
    </location>
</feature>
<comment type="subcellular location">
    <subcellularLocation>
        <location evidence="1">Cell membrane</location>
        <topology evidence="1">Single-pass membrane protein</topology>
    </subcellularLocation>
</comment>
<keyword evidence="7 10" id="KW-1133">Transmembrane helix</keyword>
<dbReference type="GO" id="GO:0005886">
    <property type="term" value="C:plasma membrane"/>
    <property type="evidence" value="ECO:0007669"/>
    <property type="project" value="UniProtKB-SubCell"/>
</dbReference>
<evidence type="ECO:0000256" key="8">
    <source>
        <dbReference type="ARBA" id="ARBA00023010"/>
    </source>
</evidence>
<proteinExistence type="inferred from homology"/>
<dbReference type="InterPro" id="IPR003849">
    <property type="entry name" value="Preprotein_translocase_YajC"/>
</dbReference>
<dbReference type="Pfam" id="PF02699">
    <property type="entry name" value="YajC"/>
    <property type="match status" value="1"/>
</dbReference>
<name>A0A0H2YQC6_CLOP1</name>